<evidence type="ECO:0000313" key="2">
    <source>
        <dbReference type="EMBL" id="GAT29118.1"/>
    </source>
</evidence>
<name>A0A146FUK3_ASPKA</name>
<accession>A0A146FUK3</accession>
<dbReference type="VEuPathDB" id="FungiDB:ASPFODRAFT_717904"/>
<feature type="transmembrane region" description="Helical" evidence="1">
    <location>
        <begin position="28"/>
        <end position="49"/>
    </location>
</feature>
<evidence type="ECO:0000313" key="3">
    <source>
        <dbReference type="Proteomes" id="UP000075230"/>
    </source>
</evidence>
<protein>
    <submittedName>
        <fullName evidence="2">Similar to An15g06860</fullName>
    </submittedName>
</protein>
<keyword evidence="1" id="KW-1133">Transmembrane helix</keyword>
<reference evidence="3" key="2">
    <citation type="submission" date="2016-02" db="EMBL/GenBank/DDBJ databases">
        <title>Genome sequencing of Aspergillus luchuensis NBRC 4314.</title>
        <authorList>
            <person name="Yamada O."/>
        </authorList>
    </citation>
    <scope>NUCLEOTIDE SEQUENCE [LARGE SCALE GENOMIC DNA]</scope>
    <source>
        <strain evidence="3">RIB 2604</strain>
    </source>
</reference>
<dbReference type="PANTHER" id="PTHR42024:SF1">
    <property type="entry name" value="AMINO ACID PERMEASE_ SLC12A DOMAIN-CONTAINING PROTEIN"/>
    <property type="match status" value="1"/>
</dbReference>
<keyword evidence="1" id="KW-0472">Membrane</keyword>
<proteinExistence type="predicted"/>
<keyword evidence="1" id="KW-0812">Transmembrane</keyword>
<dbReference type="PANTHER" id="PTHR42024">
    <property type="entry name" value="AMINO ACID PERMEASE_ SLC12A DOMAIN-CONTAINING PROTEIN"/>
    <property type="match status" value="1"/>
</dbReference>
<organism evidence="2 3">
    <name type="scientific">Aspergillus kawachii</name>
    <name type="common">White koji mold</name>
    <name type="synonym">Aspergillus awamori var. kawachi</name>
    <dbReference type="NCBI Taxonomy" id="1069201"/>
    <lineage>
        <taxon>Eukaryota</taxon>
        <taxon>Fungi</taxon>
        <taxon>Dikarya</taxon>
        <taxon>Ascomycota</taxon>
        <taxon>Pezizomycotina</taxon>
        <taxon>Eurotiomycetes</taxon>
        <taxon>Eurotiomycetidae</taxon>
        <taxon>Eurotiales</taxon>
        <taxon>Aspergillaceae</taxon>
        <taxon>Aspergillus</taxon>
        <taxon>Aspergillus subgen. Circumdati</taxon>
    </lineage>
</organism>
<dbReference type="AlphaFoldDB" id="A0A146FUK3"/>
<sequence length="96" mass="11381">MDEESRPAACPEPPPLPYSLRSRKKSIAIFWTIFVIDTLAQPLVLYWALWYATDLSHNLGGVSVFEYFYRLYNLFRKDSRARPLNARKGWVRFPWL</sequence>
<dbReference type="EMBL" id="BCWF01000027">
    <property type="protein sequence ID" value="GAT29118.1"/>
    <property type="molecule type" value="Genomic_DNA"/>
</dbReference>
<dbReference type="Proteomes" id="UP000075230">
    <property type="component" value="Unassembled WGS sequence"/>
</dbReference>
<gene>
    <name evidence="2" type="ORF">RIB2604_02800910</name>
</gene>
<evidence type="ECO:0000256" key="1">
    <source>
        <dbReference type="SAM" id="Phobius"/>
    </source>
</evidence>
<reference evidence="2 3" key="1">
    <citation type="journal article" date="2016" name="DNA Res.">
        <title>Genome sequence of Aspergillus luchuensis NBRC 4314.</title>
        <authorList>
            <person name="Yamada O."/>
            <person name="Machida M."/>
            <person name="Hosoyama A."/>
            <person name="Goto M."/>
            <person name="Takahashi T."/>
            <person name="Futagami T."/>
            <person name="Yamagata Y."/>
            <person name="Takeuchi M."/>
            <person name="Kobayashi T."/>
            <person name="Koike H."/>
            <person name="Abe K."/>
            <person name="Asai K."/>
            <person name="Arita M."/>
            <person name="Fujita N."/>
            <person name="Fukuda K."/>
            <person name="Higa K."/>
            <person name="Horikawa H."/>
            <person name="Ishikawa T."/>
            <person name="Jinno K."/>
            <person name="Kato Y."/>
            <person name="Kirimura K."/>
            <person name="Mizutani O."/>
            <person name="Nakasone K."/>
            <person name="Sano M."/>
            <person name="Shiraishi Y."/>
            <person name="Tsukahara M."/>
            <person name="Gomi K."/>
        </authorList>
    </citation>
    <scope>NUCLEOTIDE SEQUENCE [LARGE SCALE GENOMIC DNA]</scope>
    <source>
        <strain evidence="2 3">RIB 2604</strain>
    </source>
</reference>
<comment type="caution">
    <text evidence="2">The sequence shown here is derived from an EMBL/GenBank/DDBJ whole genome shotgun (WGS) entry which is preliminary data.</text>
</comment>